<dbReference type="Proteomes" id="UP001058533">
    <property type="component" value="Chromosome"/>
</dbReference>
<proteinExistence type="predicted"/>
<gene>
    <name evidence="3" type="ORF">NMP03_09025</name>
</gene>
<dbReference type="InterPro" id="IPR009683">
    <property type="entry name" value="Extensin-like_C"/>
</dbReference>
<name>A0ABY5L341_9SPHN</name>
<dbReference type="Pfam" id="PF06904">
    <property type="entry name" value="Extensin-like_C"/>
    <property type="match status" value="1"/>
</dbReference>
<evidence type="ECO:0000259" key="2">
    <source>
        <dbReference type="Pfam" id="PF06904"/>
    </source>
</evidence>
<keyword evidence="1" id="KW-0472">Membrane</keyword>
<evidence type="ECO:0000313" key="3">
    <source>
        <dbReference type="EMBL" id="UUL81365.1"/>
    </source>
</evidence>
<organism evidence="3 4">
    <name type="scientific">Sphingomonas qomolangmaensis</name>
    <dbReference type="NCBI Taxonomy" id="2918765"/>
    <lineage>
        <taxon>Bacteria</taxon>
        <taxon>Pseudomonadati</taxon>
        <taxon>Pseudomonadota</taxon>
        <taxon>Alphaproteobacteria</taxon>
        <taxon>Sphingomonadales</taxon>
        <taxon>Sphingomonadaceae</taxon>
        <taxon>Sphingomonas</taxon>
    </lineage>
</organism>
<evidence type="ECO:0000256" key="1">
    <source>
        <dbReference type="SAM" id="Phobius"/>
    </source>
</evidence>
<feature type="transmembrane region" description="Helical" evidence="1">
    <location>
        <begin position="7"/>
        <end position="28"/>
    </location>
</feature>
<feature type="domain" description="Extensin-like C-terminal" evidence="2">
    <location>
        <begin position="63"/>
        <end position="241"/>
    </location>
</feature>
<accession>A0ABY5L341</accession>
<sequence>MIAVRRIIGSVAIAAILLAIAFALFAFVRSRPQDMPWTELDLGQPVGMFTRGKLVGLREDFATCRGLLDRAGIEYTALAPVSAGQCGYSDGIRFTDGGARRIEFSPSNLGVSCPVAAALAMWEWNVVQPAAQRHFGSRVTRIDHLGSYNCRRLYGRDEGDFSEHATANAVDIAGFRTAQGDRISVLNDWDDSAAKGAFLREVRDGGCDLFATVLSPDYNAAHRDHFHFDQANRGAGWGACR</sequence>
<keyword evidence="1" id="KW-1133">Transmembrane helix</keyword>
<reference evidence="3" key="1">
    <citation type="submission" date="2022-07" db="EMBL/GenBank/DDBJ databases">
        <title>Sphingomonas sp. nov., a novel bacterium isolated from the north slope of the Mount Everest.</title>
        <authorList>
            <person name="Cui X."/>
            <person name="Liu Y."/>
        </authorList>
    </citation>
    <scope>NUCLEOTIDE SEQUENCE</scope>
    <source>
        <strain evidence="3">S5-59</strain>
    </source>
</reference>
<evidence type="ECO:0000313" key="4">
    <source>
        <dbReference type="Proteomes" id="UP001058533"/>
    </source>
</evidence>
<keyword evidence="4" id="KW-1185">Reference proteome</keyword>
<keyword evidence="1" id="KW-0812">Transmembrane</keyword>
<dbReference type="EMBL" id="CP101740">
    <property type="protein sequence ID" value="UUL81365.1"/>
    <property type="molecule type" value="Genomic_DNA"/>
</dbReference>
<dbReference type="RefSeq" id="WP_256505032.1">
    <property type="nucleotide sequence ID" value="NZ_CP101740.1"/>
</dbReference>
<protein>
    <submittedName>
        <fullName evidence="3">Extensin family protein</fullName>
    </submittedName>
</protein>